<gene>
    <name evidence="1" type="primary">WBGene00284809</name>
</gene>
<dbReference type="PANTHER" id="PTHR22739">
    <property type="entry name" value="STRIATED MUSCLE ACTIVATOR OF RHO-DEPENDENT SIGNALING-RELATED"/>
    <property type="match status" value="1"/>
</dbReference>
<sequence length="252" mass="28454">MSARDAISRLNQVAAANEERLKKILTPQQKIMGDLRPDRKLKPEELDLENPRPAAWATGRVSPIWIIKRRTQDGFLSAQAGIHVCREILYLCELIDQNAEGFEPNRWIKFGKLFVIYSYYSDKLVGMLIRARKYGLLHFEGEMLYQRQDDNKNITLLYSLKDIRERMKPSGDPKNCVVVEGPPPVLPPDIRAAKEAEEAAAKQRRMSGAAGFAAISQSKGAPPRKDRRPLDPAVTVPPPPPSFCMSFVKKTD</sequence>
<dbReference type="Proteomes" id="UP000005239">
    <property type="component" value="Unassembled WGS sequence"/>
</dbReference>
<dbReference type="InterPro" id="IPR026111">
    <property type="entry name" value="Abra"/>
</dbReference>
<dbReference type="AlphaFoldDB" id="A0A2A6C987"/>
<dbReference type="GO" id="GO:0003779">
    <property type="term" value="F:actin binding"/>
    <property type="evidence" value="ECO:0007669"/>
    <property type="project" value="InterPro"/>
</dbReference>
<reference evidence="2" key="1">
    <citation type="journal article" date="2008" name="Nat. Genet.">
        <title>The Pristionchus pacificus genome provides a unique perspective on nematode lifestyle and parasitism.</title>
        <authorList>
            <person name="Dieterich C."/>
            <person name="Clifton S.W."/>
            <person name="Schuster L.N."/>
            <person name="Chinwalla A."/>
            <person name="Delehaunty K."/>
            <person name="Dinkelacker I."/>
            <person name="Fulton L."/>
            <person name="Fulton R."/>
            <person name="Godfrey J."/>
            <person name="Minx P."/>
            <person name="Mitreva M."/>
            <person name="Roeseler W."/>
            <person name="Tian H."/>
            <person name="Witte H."/>
            <person name="Yang S.P."/>
            <person name="Wilson R.K."/>
            <person name="Sommer R.J."/>
        </authorList>
    </citation>
    <scope>NUCLEOTIDE SEQUENCE [LARGE SCALE GENOMIC DNA]</scope>
    <source>
        <strain evidence="2">PS312</strain>
    </source>
</reference>
<organism evidence="1 2">
    <name type="scientific">Pristionchus pacificus</name>
    <name type="common">Parasitic nematode worm</name>
    <dbReference type="NCBI Taxonomy" id="54126"/>
    <lineage>
        <taxon>Eukaryota</taxon>
        <taxon>Metazoa</taxon>
        <taxon>Ecdysozoa</taxon>
        <taxon>Nematoda</taxon>
        <taxon>Chromadorea</taxon>
        <taxon>Rhabditida</taxon>
        <taxon>Rhabditina</taxon>
        <taxon>Diplogasteromorpha</taxon>
        <taxon>Diplogasteroidea</taxon>
        <taxon>Neodiplogasteridae</taxon>
        <taxon>Pristionchus</taxon>
    </lineage>
</organism>
<dbReference type="InterPro" id="IPR038095">
    <property type="entry name" value="Costars_sf"/>
</dbReference>
<evidence type="ECO:0000313" key="1">
    <source>
        <dbReference type="EnsemblMetazoa" id="PPA46440.1"/>
    </source>
</evidence>
<accession>A0A2A6C987</accession>
<accession>A0A8R1Z7M4</accession>
<dbReference type="GO" id="GO:0030017">
    <property type="term" value="C:sarcomere"/>
    <property type="evidence" value="ECO:0000318"/>
    <property type="project" value="GO_Central"/>
</dbReference>
<dbReference type="InterPro" id="IPR027817">
    <property type="entry name" value="Costars_dom"/>
</dbReference>
<dbReference type="OrthoDB" id="9871914at2759"/>
<protein>
    <submittedName>
        <fullName evidence="1">Tag-243 protein</fullName>
    </submittedName>
</protein>
<dbReference type="PANTHER" id="PTHR22739:SF7">
    <property type="entry name" value="EG:152A3.3 PROTEIN-RELATED"/>
    <property type="match status" value="1"/>
</dbReference>
<proteinExistence type="predicted"/>
<name>A0A2A6C987_PRIPA</name>
<evidence type="ECO:0000313" key="2">
    <source>
        <dbReference type="Proteomes" id="UP000005239"/>
    </source>
</evidence>
<dbReference type="SMART" id="SM01283">
    <property type="entry name" value="Costars"/>
    <property type="match status" value="1"/>
</dbReference>
<reference evidence="1" key="2">
    <citation type="submission" date="2022-06" db="UniProtKB">
        <authorList>
            <consortium name="EnsemblMetazoa"/>
        </authorList>
    </citation>
    <scope>IDENTIFICATION</scope>
    <source>
        <strain evidence="1">PS312</strain>
    </source>
</reference>
<keyword evidence="2" id="KW-1185">Reference proteome</keyword>
<dbReference type="GO" id="GO:0035025">
    <property type="term" value="P:positive regulation of Rho protein signal transduction"/>
    <property type="evidence" value="ECO:0000318"/>
    <property type="project" value="GO_Central"/>
</dbReference>
<dbReference type="EnsemblMetazoa" id="PPA46440.1">
    <property type="protein sequence ID" value="PPA46440.1"/>
    <property type="gene ID" value="WBGene00284809"/>
</dbReference>
<dbReference type="GO" id="GO:0045944">
    <property type="term" value="P:positive regulation of transcription by RNA polymerase II"/>
    <property type="evidence" value="ECO:0000318"/>
    <property type="project" value="GO_Central"/>
</dbReference>
<dbReference type="Pfam" id="PF14705">
    <property type="entry name" value="Costars"/>
    <property type="match status" value="1"/>
</dbReference>
<dbReference type="Gene3D" id="1.10.10.1540">
    <property type="entry name" value="Costar domain"/>
    <property type="match status" value="1"/>
</dbReference>